<keyword evidence="2" id="KW-1133">Transmembrane helix</keyword>
<reference evidence="3 4" key="1">
    <citation type="submission" date="2022-05" db="EMBL/GenBank/DDBJ databases">
        <title>A multi-omics perspective on studying reproductive biology in Daphnia sinensis.</title>
        <authorList>
            <person name="Jia J."/>
        </authorList>
    </citation>
    <scope>NUCLEOTIDE SEQUENCE [LARGE SCALE GENOMIC DNA]</scope>
    <source>
        <strain evidence="3 4">WSL</strain>
    </source>
</reference>
<feature type="compositionally biased region" description="Basic residues" evidence="1">
    <location>
        <begin position="88"/>
        <end position="100"/>
    </location>
</feature>
<proteinExistence type="predicted"/>
<evidence type="ECO:0000313" key="3">
    <source>
        <dbReference type="EMBL" id="KAI9556115.1"/>
    </source>
</evidence>
<evidence type="ECO:0000256" key="2">
    <source>
        <dbReference type="SAM" id="Phobius"/>
    </source>
</evidence>
<keyword evidence="2" id="KW-0472">Membrane</keyword>
<comment type="caution">
    <text evidence="3">The sequence shown here is derived from an EMBL/GenBank/DDBJ whole genome shotgun (WGS) entry which is preliminary data.</text>
</comment>
<dbReference type="Proteomes" id="UP000820818">
    <property type="component" value="Linkage Group LG7"/>
</dbReference>
<gene>
    <name evidence="3" type="ORF">GHT06_018687</name>
</gene>
<feature type="region of interest" description="Disordered" evidence="1">
    <location>
        <begin position="88"/>
        <end position="123"/>
    </location>
</feature>
<keyword evidence="2" id="KW-0812">Transmembrane</keyword>
<sequence>MFQIPSTSQTSQNAVFETTLRRHCLLWYSSRCCNFQNHRHLVNRDFTLNYLFFIVNIVSICFFVILLHAGTYDEARLNLPRVESVVKANKHSKKSPKITPRKPQSSSTPILKPPAETVQPQPNYSGSYNLGMPPFWEHNLNYPNSYNQSYTPPPASYDFPSQPMGNISSNGNSSQLVHQRYQHQGLSTSLQGILYPTPTPSPSTVHEFPVSAPHQDHLTKSRNVYVNNFVSVSSL</sequence>
<dbReference type="AlphaFoldDB" id="A0AAD5L6B4"/>
<feature type="transmembrane region" description="Helical" evidence="2">
    <location>
        <begin position="50"/>
        <end position="69"/>
    </location>
</feature>
<dbReference type="EMBL" id="WJBH02000007">
    <property type="protein sequence ID" value="KAI9556115.1"/>
    <property type="molecule type" value="Genomic_DNA"/>
</dbReference>
<evidence type="ECO:0000256" key="1">
    <source>
        <dbReference type="SAM" id="MobiDB-lite"/>
    </source>
</evidence>
<accession>A0AAD5L6B4</accession>
<evidence type="ECO:0000313" key="4">
    <source>
        <dbReference type="Proteomes" id="UP000820818"/>
    </source>
</evidence>
<organism evidence="3 4">
    <name type="scientific">Daphnia sinensis</name>
    <dbReference type="NCBI Taxonomy" id="1820382"/>
    <lineage>
        <taxon>Eukaryota</taxon>
        <taxon>Metazoa</taxon>
        <taxon>Ecdysozoa</taxon>
        <taxon>Arthropoda</taxon>
        <taxon>Crustacea</taxon>
        <taxon>Branchiopoda</taxon>
        <taxon>Diplostraca</taxon>
        <taxon>Cladocera</taxon>
        <taxon>Anomopoda</taxon>
        <taxon>Daphniidae</taxon>
        <taxon>Daphnia</taxon>
        <taxon>Daphnia similis group</taxon>
    </lineage>
</organism>
<protein>
    <submittedName>
        <fullName evidence="3">Uncharacterized protein</fullName>
    </submittedName>
</protein>
<keyword evidence="4" id="KW-1185">Reference proteome</keyword>
<name>A0AAD5L6B4_9CRUS</name>